<evidence type="ECO:0000313" key="3">
    <source>
        <dbReference type="EMBL" id="KAL3826378.1"/>
    </source>
</evidence>
<dbReference type="InterPro" id="IPR046341">
    <property type="entry name" value="SET_dom_sf"/>
</dbReference>
<feature type="region of interest" description="Disordered" evidence="1">
    <location>
        <begin position="1"/>
        <end position="49"/>
    </location>
</feature>
<comment type="caution">
    <text evidence="3">The sequence shown here is derived from an EMBL/GenBank/DDBJ whole genome shotgun (WGS) entry which is preliminary data.</text>
</comment>
<dbReference type="Proteomes" id="UP001530377">
    <property type="component" value="Unassembled WGS sequence"/>
</dbReference>
<keyword evidence="4" id="KW-1185">Reference proteome</keyword>
<feature type="compositionally biased region" description="Polar residues" evidence="1">
    <location>
        <begin position="11"/>
        <end position="30"/>
    </location>
</feature>
<evidence type="ECO:0000259" key="2">
    <source>
        <dbReference type="PROSITE" id="PS50280"/>
    </source>
</evidence>
<dbReference type="SUPFAM" id="SSF82199">
    <property type="entry name" value="SET domain"/>
    <property type="match status" value="1"/>
</dbReference>
<dbReference type="SMART" id="SM00317">
    <property type="entry name" value="SET"/>
    <property type="match status" value="1"/>
</dbReference>
<gene>
    <name evidence="3" type="ORF">ACHAXA_008586</name>
</gene>
<dbReference type="InterPro" id="IPR001214">
    <property type="entry name" value="SET_dom"/>
</dbReference>
<feature type="domain" description="SET" evidence="2">
    <location>
        <begin position="53"/>
        <end position="173"/>
    </location>
</feature>
<evidence type="ECO:0000256" key="1">
    <source>
        <dbReference type="SAM" id="MobiDB-lite"/>
    </source>
</evidence>
<sequence length="201" mass="22144">MVATRAGASSIHPNTTTQPPAMRQGVNSHPNKTKTAAARAKETPKSSTHGFCVPYEIRPSTIAGRGVFALEPIKRGTLVWEYAIGRSVVEYRNESDLRTRLDGATRQEARDVLEHIYIWKDAAVEIIDDAKIWNHTPNPNTGYHPDDPDIGGGLGSYALRDIAAGEELTDDYGDHHELAWFEGLCKEFGATSCTDLGRKIR</sequence>
<protein>
    <recommendedName>
        <fullName evidence="2">SET domain-containing protein</fullName>
    </recommendedName>
</protein>
<reference evidence="3 4" key="1">
    <citation type="submission" date="2024-10" db="EMBL/GenBank/DDBJ databases">
        <title>Updated reference genomes for cyclostephanoid diatoms.</title>
        <authorList>
            <person name="Roberts W.R."/>
            <person name="Alverson A.J."/>
        </authorList>
    </citation>
    <scope>NUCLEOTIDE SEQUENCE [LARGE SCALE GENOMIC DNA]</scope>
    <source>
        <strain evidence="3 4">AJA228-03</strain>
    </source>
</reference>
<accession>A0ABD3SQ89</accession>
<evidence type="ECO:0000313" key="4">
    <source>
        <dbReference type="Proteomes" id="UP001530377"/>
    </source>
</evidence>
<dbReference type="Pfam" id="PF00856">
    <property type="entry name" value="SET"/>
    <property type="match status" value="1"/>
</dbReference>
<dbReference type="AlphaFoldDB" id="A0ABD3SQ89"/>
<organism evidence="3 4">
    <name type="scientific">Cyclostephanos tholiformis</name>
    <dbReference type="NCBI Taxonomy" id="382380"/>
    <lineage>
        <taxon>Eukaryota</taxon>
        <taxon>Sar</taxon>
        <taxon>Stramenopiles</taxon>
        <taxon>Ochrophyta</taxon>
        <taxon>Bacillariophyta</taxon>
        <taxon>Coscinodiscophyceae</taxon>
        <taxon>Thalassiosirophycidae</taxon>
        <taxon>Stephanodiscales</taxon>
        <taxon>Stephanodiscaceae</taxon>
        <taxon>Cyclostephanos</taxon>
    </lineage>
</organism>
<dbReference type="Gene3D" id="2.170.270.10">
    <property type="entry name" value="SET domain"/>
    <property type="match status" value="1"/>
</dbReference>
<name>A0ABD3SQ89_9STRA</name>
<dbReference type="PROSITE" id="PS50280">
    <property type="entry name" value="SET"/>
    <property type="match status" value="1"/>
</dbReference>
<proteinExistence type="predicted"/>
<dbReference type="EMBL" id="JALLPB020000022">
    <property type="protein sequence ID" value="KAL3826378.1"/>
    <property type="molecule type" value="Genomic_DNA"/>
</dbReference>